<reference evidence="2 3" key="1">
    <citation type="submission" date="2017-03" db="EMBL/GenBank/DDBJ databases">
        <title>Genome Survey of Euroglyphus maynei.</title>
        <authorList>
            <person name="Arlian L.G."/>
            <person name="Morgan M.S."/>
            <person name="Rider S.D."/>
        </authorList>
    </citation>
    <scope>NUCLEOTIDE SEQUENCE [LARGE SCALE GENOMIC DNA]</scope>
    <source>
        <strain evidence="2">Arlian Lab</strain>
        <tissue evidence="2">Whole body</tissue>
    </source>
</reference>
<feature type="transmembrane region" description="Helical" evidence="1">
    <location>
        <begin position="329"/>
        <end position="349"/>
    </location>
</feature>
<sequence>MFEKLIEIRHFYYNRLNEIFIERNTDRLRKKHQYIILLLSITIVRILTCMISYYSDTLNIWYYDTLFNFFIFDHPHLFQRYSIILLCALLFGIECERKFFFTSINTITFQFPYELSVTNTDQCKQCMISEKDEQLLLNNIQTKSLNKTIIIDGLYRWYRLQMNKLDYYFNFKYVDQQKLSHYKLQTMPNITMKSRSLLMIINFLIEQICYLSYISLGRLFQSRFLIHLIIWMDLFLMLAYFLVILHNALTLIFMVSTTIIYQLYLLRKINSSLRSLSVQSHRIEHHFENGLYRTSFNLNEQITLHQLLNEHGRIIYYINYSSRDIFSNLFFRILILFITSHILGVSALWNRLGFWYDQILISSIIFFEDFLLFPLYFIAIQCKHLHRSEKILTSIIYGIRRPLSLKIKYDHFFQRLTTQPYYGHSISNIGTITFRTLFNVRKLLFMIH</sequence>
<dbReference type="EMBL" id="MUJZ01054162">
    <property type="protein sequence ID" value="OTF72890.1"/>
    <property type="molecule type" value="Genomic_DNA"/>
</dbReference>
<comment type="caution">
    <text evidence="2">The sequence shown here is derived from an EMBL/GenBank/DDBJ whole genome shotgun (WGS) entry which is preliminary data.</text>
</comment>
<evidence type="ECO:0000313" key="3">
    <source>
        <dbReference type="Proteomes" id="UP000194236"/>
    </source>
</evidence>
<keyword evidence="1" id="KW-1133">Transmembrane helix</keyword>
<keyword evidence="1" id="KW-0812">Transmembrane</keyword>
<feature type="transmembrane region" description="Helical" evidence="1">
    <location>
        <begin position="75"/>
        <end position="93"/>
    </location>
</feature>
<proteinExistence type="predicted"/>
<evidence type="ECO:0000256" key="1">
    <source>
        <dbReference type="SAM" id="Phobius"/>
    </source>
</evidence>
<organism evidence="2 3">
    <name type="scientific">Euroglyphus maynei</name>
    <name type="common">Mayne's house dust mite</name>
    <dbReference type="NCBI Taxonomy" id="6958"/>
    <lineage>
        <taxon>Eukaryota</taxon>
        <taxon>Metazoa</taxon>
        <taxon>Ecdysozoa</taxon>
        <taxon>Arthropoda</taxon>
        <taxon>Chelicerata</taxon>
        <taxon>Arachnida</taxon>
        <taxon>Acari</taxon>
        <taxon>Acariformes</taxon>
        <taxon>Sarcoptiformes</taxon>
        <taxon>Astigmata</taxon>
        <taxon>Psoroptidia</taxon>
        <taxon>Analgoidea</taxon>
        <taxon>Pyroglyphidae</taxon>
        <taxon>Pyroglyphinae</taxon>
        <taxon>Euroglyphus</taxon>
    </lineage>
</organism>
<gene>
    <name evidence="2" type="ORF">BLA29_000068</name>
</gene>
<dbReference type="AlphaFoldDB" id="A0A1Y3AWK6"/>
<feature type="transmembrane region" description="Helical" evidence="1">
    <location>
        <begin position="34"/>
        <end position="55"/>
    </location>
</feature>
<keyword evidence="3" id="KW-1185">Reference proteome</keyword>
<keyword evidence="1" id="KW-0472">Membrane</keyword>
<name>A0A1Y3AWK6_EURMA</name>
<dbReference type="Proteomes" id="UP000194236">
    <property type="component" value="Unassembled WGS sequence"/>
</dbReference>
<protein>
    <recommendedName>
        <fullName evidence="4">Gustatory receptor</fullName>
    </recommendedName>
</protein>
<accession>A0A1Y3AWK6</accession>
<evidence type="ECO:0000313" key="2">
    <source>
        <dbReference type="EMBL" id="OTF72890.1"/>
    </source>
</evidence>
<dbReference type="OrthoDB" id="6505367at2759"/>
<evidence type="ECO:0008006" key="4">
    <source>
        <dbReference type="Google" id="ProtNLM"/>
    </source>
</evidence>
<feature type="transmembrane region" description="Helical" evidence="1">
    <location>
        <begin position="355"/>
        <end position="380"/>
    </location>
</feature>